<comment type="caution">
    <text evidence="1">The sequence shown here is derived from an EMBL/GenBank/DDBJ whole genome shotgun (WGS) entry which is preliminary data.</text>
</comment>
<accession>A0ACB9RLL2</accession>
<dbReference type="EMBL" id="CM042882">
    <property type="protein sequence ID" value="KAI4379890.1"/>
    <property type="molecule type" value="Genomic_DNA"/>
</dbReference>
<gene>
    <name evidence="1" type="ORF">MLD38_006130</name>
</gene>
<dbReference type="Proteomes" id="UP001057402">
    <property type="component" value="Chromosome 3"/>
</dbReference>
<keyword evidence="2" id="KW-1185">Reference proteome</keyword>
<evidence type="ECO:0000313" key="1">
    <source>
        <dbReference type="EMBL" id="KAI4379890.1"/>
    </source>
</evidence>
<name>A0ACB9RLL2_9MYRT</name>
<protein>
    <submittedName>
        <fullName evidence="1">Uncharacterized protein</fullName>
    </submittedName>
</protein>
<proteinExistence type="predicted"/>
<sequence length="252" mass="28779">MDEIEGHGNVRVDIGRISSSSLIQRRPSSGSLSMIEEICRKSFSSYRKLPQDPLKLSVLKLDGSSFNIEVTRTATVSDLKDAVESVFSDMHISWKHLWGRFCLTHGDQKLVVETEYIAGYGIKDGDELHFIRHVSDTPYLGRKASRKRMPRSSSYEDKIKDRGREDICDIETGIIKHRKSVDDLRRLVGSATPPSSQGPFTYTKLSLAEDKDDAEMNCRSNCTETFWSRFRKIMVFCGRAPPYSQKDSWRED</sequence>
<reference evidence="2" key="1">
    <citation type="journal article" date="2023" name="Front. Plant Sci.">
        <title>Chromosomal-level genome assembly of Melastoma candidum provides insights into trichome evolution.</title>
        <authorList>
            <person name="Zhong Y."/>
            <person name="Wu W."/>
            <person name="Sun C."/>
            <person name="Zou P."/>
            <person name="Liu Y."/>
            <person name="Dai S."/>
            <person name="Zhou R."/>
        </authorList>
    </citation>
    <scope>NUCLEOTIDE SEQUENCE [LARGE SCALE GENOMIC DNA]</scope>
</reference>
<organism evidence="1 2">
    <name type="scientific">Melastoma candidum</name>
    <dbReference type="NCBI Taxonomy" id="119954"/>
    <lineage>
        <taxon>Eukaryota</taxon>
        <taxon>Viridiplantae</taxon>
        <taxon>Streptophyta</taxon>
        <taxon>Embryophyta</taxon>
        <taxon>Tracheophyta</taxon>
        <taxon>Spermatophyta</taxon>
        <taxon>Magnoliopsida</taxon>
        <taxon>eudicotyledons</taxon>
        <taxon>Gunneridae</taxon>
        <taxon>Pentapetalae</taxon>
        <taxon>rosids</taxon>
        <taxon>malvids</taxon>
        <taxon>Myrtales</taxon>
        <taxon>Melastomataceae</taxon>
        <taxon>Melastomatoideae</taxon>
        <taxon>Melastomateae</taxon>
        <taxon>Melastoma</taxon>
    </lineage>
</organism>
<evidence type="ECO:0000313" key="2">
    <source>
        <dbReference type="Proteomes" id="UP001057402"/>
    </source>
</evidence>